<evidence type="ECO:0000256" key="8">
    <source>
        <dbReference type="SAM" id="Coils"/>
    </source>
</evidence>
<keyword evidence="5" id="KW-0966">Cell projection</keyword>
<proteinExistence type="inferred from homology"/>
<evidence type="ECO:0000256" key="2">
    <source>
        <dbReference type="ARBA" id="ARBA00022846"/>
    </source>
</evidence>
<sequence>MIRDKQVLEKRMIHKELAEEEKRLDKMLEMEREKGMEVQEELERRRKRELIRARQDIVKQMEQNAEERVLRAEELYQEGQRQLESLEQMKREDQKVGAGNRRVQGGFHLAGKGLAVLDQPHSGSGHSSQQDQSSAPMGTWWHPREVTQSLPALREEEEEEEEGALGLVASNPAWHFQAWEQKQEQKRKIFAEIQHFNMESQRLKDQQRERERLEDERVLEHQRQKALSHRAHQEQLEQEKLQQEQRELRQRAHGEDLRRQIQELRQQRHRERAAVMEEGRQREQEIQQRSQRLAQLRQQKLQEFRSGAASAASLGSLGPSWCPPPSSLCILSKRDLLQGLGARSIGSLMDSFLCRATGIPDKYCAQVERRVRSQASTAPS</sequence>
<evidence type="ECO:0000313" key="12">
    <source>
        <dbReference type="EMBL" id="KAI1229956.1"/>
    </source>
</evidence>
<feature type="coiled-coil region" evidence="8">
    <location>
        <begin position="58"/>
        <end position="96"/>
    </location>
</feature>
<keyword evidence="4" id="KW-0969">Cilium</keyword>
<dbReference type="AlphaFoldDB" id="A0A835NK62"/>
<evidence type="ECO:0000313" key="13">
    <source>
        <dbReference type="Proteomes" id="UP000618051"/>
    </source>
</evidence>
<gene>
    <name evidence="12" type="ORF">IHE44_0010667</name>
    <name evidence="11" type="ORF">IHE44_004859</name>
</gene>
<dbReference type="InterPro" id="IPR043597">
    <property type="entry name" value="TPH_dom"/>
</dbReference>
<evidence type="ECO:0000256" key="1">
    <source>
        <dbReference type="ARBA" id="ARBA00004230"/>
    </source>
</evidence>
<dbReference type="OrthoDB" id="1902038at2759"/>
<evidence type="ECO:0000256" key="5">
    <source>
        <dbReference type="ARBA" id="ARBA00023273"/>
    </source>
</evidence>
<keyword evidence="3 8" id="KW-0175">Coiled coil</keyword>
<feature type="compositionally biased region" description="Basic and acidic residues" evidence="9">
    <location>
        <begin position="231"/>
        <end position="258"/>
    </location>
</feature>
<evidence type="ECO:0000256" key="9">
    <source>
        <dbReference type="SAM" id="MobiDB-lite"/>
    </source>
</evidence>
<dbReference type="InterPro" id="IPR033253">
    <property type="entry name" value="CFAP45"/>
</dbReference>
<accession>A0A835NK62</accession>
<dbReference type="GO" id="GO:0031514">
    <property type="term" value="C:motile cilium"/>
    <property type="evidence" value="ECO:0007669"/>
    <property type="project" value="UniProtKB-SubCell"/>
</dbReference>
<dbReference type="PANTHER" id="PTHR15504:SF0">
    <property type="entry name" value="CILIA- AND FLAGELLA-ASSOCIATED PROTEIN 45"/>
    <property type="match status" value="1"/>
</dbReference>
<feature type="domain" description="Trichohyalin-plectin-homology" evidence="10">
    <location>
        <begin position="2"/>
        <end position="95"/>
    </location>
</feature>
<comment type="caution">
    <text evidence="11">The sequence shown here is derived from an EMBL/GenBank/DDBJ whole genome shotgun (WGS) entry which is preliminary data.</text>
</comment>
<comment type="subcellular location">
    <subcellularLocation>
        <location evidence="1">Cell projection</location>
        <location evidence="1">Cilium</location>
        <location evidence="1">Flagellum</location>
    </subcellularLocation>
</comment>
<feature type="compositionally biased region" description="Basic and acidic residues" evidence="9">
    <location>
        <begin position="201"/>
        <end position="223"/>
    </location>
</feature>
<keyword evidence="13" id="KW-1185">Reference proteome</keyword>
<evidence type="ECO:0000259" key="10">
    <source>
        <dbReference type="Pfam" id="PF13868"/>
    </source>
</evidence>
<feature type="region of interest" description="Disordered" evidence="9">
    <location>
        <begin position="201"/>
        <end position="258"/>
    </location>
</feature>
<dbReference type="Pfam" id="PF13868">
    <property type="entry name" value="TPH"/>
    <property type="match status" value="2"/>
</dbReference>
<evidence type="ECO:0000256" key="7">
    <source>
        <dbReference type="ARBA" id="ARBA00034142"/>
    </source>
</evidence>
<feature type="compositionally biased region" description="Low complexity" evidence="9">
    <location>
        <begin position="118"/>
        <end position="134"/>
    </location>
</feature>
<dbReference type="Proteomes" id="UP000618051">
    <property type="component" value="Unassembled WGS sequence"/>
</dbReference>
<evidence type="ECO:0000256" key="4">
    <source>
        <dbReference type="ARBA" id="ARBA00023069"/>
    </source>
</evidence>
<protein>
    <recommendedName>
        <fullName evidence="7">Cilia- and flagella-associated protein 45</fullName>
    </recommendedName>
</protein>
<feature type="domain" description="Trichohyalin-plectin-homology" evidence="10">
    <location>
        <begin position="230"/>
        <end position="305"/>
    </location>
</feature>
<evidence type="ECO:0000313" key="11">
    <source>
        <dbReference type="EMBL" id="KAG0116030.1"/>
    </source>
</evidence>
<reference evidence="12" key="3">
    <citation type="submission" date="2022-01" db="EMBL/GenBank/DDBJ databases">
        <authorList>
            <person name="Rubenstein D.R."/>
        </authorList>
    </citation>
    <scope>NUCLEOTIDE SEQUENCE</scope>
    <source>
        <strain evidence="12">SS15</strain>
        <tissue evidence="12">Liver</tissue>
    </source>
</reference>
<organism evidence="11">
    <name type="scientific">Lamprotornis superbus</name>
    <dbReference type="NCBI Taxonomy" id="245042"/>
    <lineage>
        <taxon>Eukaryota</taxon>
        <taxon>Metazoa</taxon>
        <taxon>Chordata</taxon>
        <taxon>Craniata</taxon>
        <taxon>Vertebrata</taxon>
        <taxon>Euteleostomi</taxon>
        <taxon>Archelosauria</taxon>
        <taxon>Archosauria</taxon>
        <taxon>Dinosauria</taxon>
        <taxon>Saurischia</taxon>
        <taxon>Theropoda</taxon>
        <taxon>Coelurosauria</taxon>
        <taxon>Aves</taxon>
        <taxon>Neognathae</taxon>
        <taxon>Neoaves</taxon>
        <taxon>Telluraves</taxon>
        <taxon>Australaves</taxon>
        <taxon>Passeriformes</taxon>
        <taxon>Sturnidae</taxon>
        <taxon>Lamprotornis</taxon>
    </lineage>
</organism>
<dbReference type="EMBL" id="JADDUC020000033">
    <property type="protein sequence ID" value="KAI1229956.1"/>
    <property type="molecule type" value="Genomic_DNA"/>
</dbReference>
<comment type="similarity">
    <text evidence="6">Belongs to the CFAP45 family.</text>
</comment>
<evidence type="ECO:0000256" key="3">
    <source>
        <dbReference type="ARBA" id="ARBA00023054"/>
    </source>
</evidence>
<dbReference type="PANTHER" id="PTHR15504">
    <property type="entry name" value="NASOPHARYNGEAL EPITHELIUM SPECIFIC PROTEIN 1"/>
    <property type="match status" value="1"/>
</dbReference>
<evidence type="ECO:0000256" key="6">
    <source>
        <dbReference type="ARBA" id="ARBA00034116"/>
    </source>
</evidence>
<dbReference type="EMBL" id="JADDUC010000189">
    <property type="protein sequence ID" value="KAG0116030.1"/>
    <property type="molecule type" value="Genomic_DNA"/>
</dbReference>
<reference evidence="11" key="1">
    <citation type="submission" date="2020-10" db="EMBL/GenBank/DDBJ databases">
        <title>Feather gene expression reveals the developmental basis of iridescence in African starlings.</title>
        <authorList>
            <person name="Rubenstein D.R."/>
        </authorList>
    </citation>
    <scope>NUCLEOTIDE SEQUENCE</scope>
    <source>
        <strain evidence="11">SS15</strain>
        <tissue evidence="11">Liver</tissue>
    </source>
</reference>
<keyword evidence="2" id="KW-0282">Flagellum</keyword>
<feature type="region of interest" description="Disordered" evidence="9">
    <location>
        <begin position="116"/>
        <end position="164"/>
    </location>
</feature>
<name>A0A835NK62_9PASS</name>
<reference evidence="12 13" key="2">
    <citation type="journal article" date="2021" name="J. Hered.">
        <title>Feather Gene Expression Elucidates the Developmental Basis of Plumage Iridescence in African Starlings.</title>
        <authorList>
            <person name="Rubenstein D.R."/>
            <person name="Corvelo A."/>
            <person name="MacManes M.D."/>
            <person name="Maia R."/>
            <person name="Narzisi G."/>
            <person name="Rousaki A."/>
            <person name="Vandenabeele P."/>
            <person name="Shawkey M.D."/>
            <person name="Solomon J."/>
        </authorList>
    </citation>
    <scope>NUCLEOTIDE SEQUENCE [LARGE SCALE GENOMIC DNA]</scope>
    <source>
        <strain evidence="12">SS15</strain>
    </source>
</reference>